<proteinExistence type="predicted"/>
<name>A0A7C9RLC3_9BRAD</name>
<sequence>MNQIEQAKASLRATKPRSQRRAVLERKLVHLMVKQLRLENRKEKSRPTASRTN</sequence>
<comment type="caution">
    <text evidence="2">The sequence shown here is derived from an EMBL/GenBank/DDBJ whole genome shotgun (WGS) entry which is preliminary data.</text>
</comment>
<accession>A0A7C9RLC3</accession>
<organism evidence="2 3">
    <name type="scientific">Candidatus Afipia apatlaquensis</name>
    <dbReference type="NCBI Taxonomy" id="2712852"/>
    <lineage>
        <taxon>Bacteria</taxon>
        <taxon>Pseudomonadati</taxon>
        <taxon>Pseudomonadota</taxon>
        <taxon>Alphaproteobacteria</taxon>
        <taxon>Hyphomicrobiales</taxon>
        <taxon>Nitrobacteraceae</taxon>
        <taxon>Afipia</taxon>
    </lineage>
</organism>
<evidence type="ECO:0000256" key="1">
    <source>
        <dbReference type="SAM" id="MobiDB-lite"/>
    </source>
</evidence>
<protein>
    <submittedName>
        <fullName evidence="2">Uncharacterized protein</fullName>
    </submittedName>
</protein>
<evidence type="ECO:0000313" key="2">
    <source>
        <dbReference type="EMBL" id="NGX99802.1"/>
    </source>
</evidence>
<feature type="region of interest" description="Disordered" evidence="1">
    <location>
        <begin position="1"/>
        <end position="23"/>
    </location>
</feature>
<reference evidence="2" key="1">
    <citation type="submission" date="2020-02" db="EMBL/GenBank/DDBJ databases">
        <title>Draft genome sequence of Candidatus Afipia apatlaquensis IBT-C3, a potential strain for decolorization of textile dyes.</title>
        <authorList>
            <person name="Sanchez-Reyes A."/>
            <person name="Breton-Deval L."/>
            <person name="Mangelson H."/>
            <person name="Sanchez-Flores A."/>
        </authorList>
    </citation>
    <scope>NUCLEOTIDE SEQUENCE [LARGE SCALE GENOMIC DNA]</scope>
    <source>
        <strain evidence="2">IBT-C3</strain>
    </source>
</reference>
<dbReference type="AlphaFoldDB" id="A0A7C9RLC3"/>
<dbReference type="Proteomes" id="UP000480266">
    <property type="component" value="Unassembled WGS sequence"/>
</dbReference>
<keyword evidence="3" id="KW-1185">Reference proteome</keyword>
<dbReference type="EMBL" id="JAAMRR010001690">
    <property type="protein sequence ID" value="NGX99802.1"/>
    <property type="molecule type" value="Genomic_DNA"/>
</dbReference>
<evidence type="ECO:0000313" key="3">
    <source>
        <dbReference type="Proteomes" id="UP000480266"/>
    </source>
</evidence>
<gene>
    <name evidence="2" type="ORF">G4V63_32865</name>
</gene>